<keyword evidence="1" id="KW-1133">Transmembrane helix</keyword>
<organism evidence="2 3">
    <name type="scientific">Acanthosepion pharaonis</name>
    <name type="common">Pharaoh cuttlefish</name>
    <name type="synonym">Sepia pharaonis</name>
    <dbReference type="NCBI Taxonomy" id="158019"/>
    <lineage>
        <taxon>Eukaryota</taxon>
        <taxon>Metazoa</taxon>
        <taxon>Spiralia</taxon>
        <taxon>Lophotrochozoa</taxon>
        <taxon>Mollusca</taxon>
        <taxon>Cephalopoda</taxon>
        <taxon>Coleoidea</taxon>
        <taxon>Decapodiformes</taxon>
        <taxon>Sepiida</taxon>
        <taxon>Sepiina</taxon>
        <taxon>Sepiidae</taxon>
        <taxon>Acanthosepion</taxon>
    </lineage>
</organism>
<feature type="transmembrane region" description="Helical" evidence="1">
    <location>
        <begin position="150"/>
        <end position="169"/>
    </location>
</feature>
<evidence type="ECO:0000313" key="2">
    <source>
        <dbReference type="EMBL" id="CAE1255427.1"/>
    </source>
</evidence>
<proteinExistence type="predicted"/>
<dbReference type="EMBL" id="CAHIKZ030001179">
    <property type="protein sequence ID" value="CAE1255427.1"/>
    <property type="molecule type" value="Genomic_DNA"/>
</dbReference>
<name>A0A812C1I0_ACAPH</name>
<dbReference type="Proteomes" id="UP000597762">
    <property type="component" value="Unassembled WGS sequence"/>
</dbReference>
<keyword evidence="3" id="KW-1185">Reference proteome</keyword>
<gene>
    <name evidence="2" type="ORF">SPHA_29590</name>
</gene>
<keyword evidence="1" id="KW-0812">Transmembrane</keyword>
<keyword evidence="1" id="KW-0472">Membrane</keyword>
<comment type="caution">
    <text evidence="2">The sequence shown here is derived from an EMBL/GenBank/DDBJ whole genome shotgun (WGS) entry which is preliminary data.</text>
</comment>
<accession>A0A812C1I0</accession>
<dbReference type="AlphaFoldDB" id="A0A812C1I0"/>
<evidence type="ECO:0000256" key="1">
    <source>
        <dbReference type="SAM" id="Phobius"/>
    </source>
</evidence>
<evidence type="ECO:0000313" key="3">
    <source>
        <dbReference type="Proteomes" id="UP000597762"/>
    </source>
</evidence>
<protein>
    <submittedName>
        <fullName evidence="2">Uncharacterized protein</fullName>
    </submittedName>
</protein>
<sequence>MEQRYSRSSRTPGCSPFVKKRVGVFEEDRRRQCWGSLFVLRMTVVWLGPLLLLKLARPAAAAEVGCAVVGATRVGQVKVRGGARGSTPGAKSAKLAGQLLLLRLAASCCQRRGSARLLSSLLFSLLFWYFSSFRLCTCTLHAVSIRLRSLLYLLSHIFFHFFFFCAFNIDVL</sequence>
<reference evidence="2" key="1">
    <citation type="submission" date="2021-01" db="EMBL/GenBank/DDBJ databases">
        <authorList>
            <person name="Li R."/>
            <person name="Bekaert M."/>
        </authorList>
    </citation>
    <scope>NUCLEOTIDE SEQUENCE</scope>
    <source>
        <strain evidence="2">Farmed</strain>
    </source>
</reference>